<evidence type="ECO:0000256" key="4">
    <source>
        <dbReference type="ARBA" id="ARBA00022801"/>
    </source>
</evidence>
<evidence type="ECO:0000256" key="1">
    <source>
        <dbReference type="ARBA" id="ARBA00010233"/>
    </source>
</evidence>
<dbReference type="InterPro" id="IPR040921">
    <property type="entry name" value="Peptidase_S66C"/>
</dbReference>
<dbReference type="Pfam" id="PF17676">
    <property type="entry name" value="Peptidase_S66C"/>
    <property type="match status" value="1"/>
</dbReference>
<comment type="caution">
    <text evidence="6">The sequence shown here is derived from an EMBL/GenBank/DDBJ whole genome shotgun (WGS) entry which is preliminary data.</text>
</comment>
<dbReference type="Pfam" id="PF02016">
    <property type="entry name" value="Peptidase_S66"/>
    <property type="match status" value="1"/>
</dbReference>
<protein>
    <submittedName>
        <fullName evidence="6">LD-carboxypeptidase</fullName>
    </submittedName>
</protein>
<dbReference type="InterPro" id="IPR027461">
    <property type="entry name" value="Carboxypeptidase_A_C_sf"/>
</dbReference>
<keyword evidence="3" id="KW-0645">Protease</keyword>
<comment type="similarity">
    <text evidence="1">Belongs to the peptidase S66 family.</text>
</comment>
<dbReference type="InterPro" id="IPR029062">
    <property type="entry name" value="Class_I_gatase-like"/>
</dbReference>
<evidence type="ECO:0000256" key="3">
    <source>
        <dbReference type="ARBA" id="ARBA00022670"/>
    </source>
</evidence>
<dbReference type="AlphaFoldDB" id="A0A6G2CGH4"/>
<dbReference type="SUPFAM" id="SSF52317">
    <property type="entry name" value="Class I glutamine amidotransferase-like"/>
    <property type="match status" value="1"/>
</dbReference>
<dbReference type="SUPFAM" id="SSF141986">
    <property type="entry name" value="LD-carboxypeptidase A C-terminal domain-like"/>
    <property type="match status" value="1"/>
</dbReference>
<dbReference type="Gene3D" id="3.40.50.10740">
    <property type="entry name" value="Class I glutamine amidotransferase-like"/>
    <property type="match status" value="1"/>
</dbReference>
<dbReference type="PANTHER" id="PTHR30237:SF2">
    <property type="entry name" value="MUREIN TETRAPEPTIDE CARBOXYPEPTIDASE"/>
    <property type="match status" value="1"/>
</dbReference>
<dbReference type="GO" id="GO:0008236">
    <property type="term" value="F:serine-type peptidase activity"/>
    <property type="evidence" value="ECO:0007669"/>
    <property type="project" value="UniProtKB-KW"/>
</dbReference>
<keyword evidence="2 6" id="KW-0121">Carboxypeptidase</keyword>
<reference evidence="6" key="1">
    <citation type="journal article" date="2019" name="Nat. Med.">
        <title>A library of human gut bacterial isolates paired with longitudinal multiomics data enables mechanistic microbiome research.</title>
        <authorList>
            <person name="Poyet M."/>
            <person name="Groussin M."/>
            <person name="Gibbons S.M."/>
            <person name="Avila-Pacheco J."/>
            <person name="Jiang X."/>
            <person name="Kearney S.M."/>
            <person name="Perrotta A.R."/>
            <person name="Berdy B."/>
            <person name="Zhao S."/>
            <person name="Lieberman T.D."/>
            <person name="Swanson P.K."/>
            <person name="Smith M."/>
            <person name="Roesemann S."/>
            <person name="Alexander J.E."/>
            <person name="Rich S.A."/>
            <person name="Livny J."/>
            <person name="Vlamakis H."/>
            <person name="Clish C."/>
            <person name="Bullock K."/>
            <person name="Deik A."/>
            <person name="Scott J."/>
            <person name="Pierce K.A."/>
            <person name="Xavier R.J."/>
            <person name="Alm E.J."/>
        </authorList>
    </citation>
    <scope>NUCLEOTIDE SEQUENCE</scope>
    <source>
        <strain evidence="6">BIOML-A179</strain>
    </source>
</reference>
<dbReference type="PANTHER" id="PTHR30237">
    <property type="entry name" value="MURAMOYLTETRAPEPTIDE CARBOXYPEPTIDASE"/>
    <property type="match status" value="1"/>
</dbReference>
<keyword evidence="4" id="KW-0378">Hydrolase</keyword>
<dbReference type="InterPro" id="IPR003507">
    <property type="entry name" value="S66_fam"/>
</dbReference>
<name>A0A6G2CGH4_9FIRM</name>
<dbReference type="GO" id="GO:0004180">
    <property type="term" value="F:carboxypeptidase activity"/>
    <property type="evidence" value="ECO:0007669"/>
    <property type="project" value="UniProtKB-KW"/>
</dbReference>
<dbReference type="InterPro" id="IPR040449">
    <property type="entry name" value="Peptidase_S66_N"/>
</dbReference>
<evidence type="ECO:0000256" key="5">
    <source>
        <dbReference type="ARBA" id="ARBA00022825"/>
    </source>
</evidence>
<dbReference type="Gene3D" id="3.50.30.60">
    <property type="entry name" value="LD-carboxypeptidase A C-terminal domain-like"/>
    <property type="match status" value="1"/>
</dbReference>
<evidence type="ECO:0000256" key="2">
    <source>
        <dbReference type="ARBA" id="ARBA00022645"/>
    </source>
</evidence>
<proteinExistence type="inferred from homology"/>
<dbReference type="EMBL" id="WMQV01000009">
    <property type="protein sequence ID" value="MTL93997.1"/>
    <property type="molecule type" value="Genomic_DNA"/>
</dbReference>
<sequence length="289" mass="32964">MALLHKKDSVGFIALSNGPALMMKDTFEQLEQVLKEMGLNVIWAPKLYRQESVFQASDSEKAEMLMDFYRNDELVAIFDVSGGDLANGVLSYLDYDLMKRYPKPFFGYSDLSVVVNGLYTKTHHKTYLYQIRNLVSEDASKQQQWFKETLFHQKDTLFQFDVEWIQGETLEGELIGGNIRCFLKLAGTPYLPSFEKKILLLESYSGDVAKMATYLNQYKQMGVFEQINGLILGSFTEMEQKQYEPDIVSLVKSIVNLPQLPIVKTSQIGHGPDSKCAIIGERLMMKKEG</sequence>
<dbReference type="InterPro" id="IPR027478">
    <property type="entry name" value="LdcA_N"/>
</dbReference>
<gene>
    <name evidence="6" type="ORF">GMA64_05620</name>
</gene>
<accession>A0A6G2CGH4</accession>
<dbReference type="RefSeq" id="WP_129821549.1">
    <property type="nucleotide sequence ID" value="NZ_RCYV01000012.1"/>
</dbReference>
<dbReference type="PIRSF" id="PIRSF028757">
    <property type="entry name" value="LD-carboxypeptidase"/>
    <property type="match status" value="1"/>
</dbReference>
<organism evidence="6">
    <name type="scientific">Turicibacter sanguinis</name>
    <dbReference type="NCBI Taxonomy" id="154288"/>
    <lineage>
        <taxon>Bacteria</taxon>
        <taxon>Bacillati</taxon>
        <taxon>Bacillota</taxon>
        <taxon>Erysipelotrichia</taxon>
        <taxon>Erysipelotrichales</taxon>
        <taxon>Turicibacteraceae</taxon>
        <taxon>Turicibacter</taxon>
    </lineage>
</organism>
<dbReference type="GO" id="GO:0006508">
    <property type="term" value="P:proteolysis"/>
    <property type="evidence" value="ECO:0007669"/>
    <property type="project" value="UniProtKB-KW"/>
</dbReference>
<dbReference type="CDD" id="cd07062">
    <property type="entry name" value="Peptidase_S66_mccF_like"/>
    <property type="match status" value="1"/>
</dbReference>
<evidence type="ECO:0000313" key="6">
    <source>
        <dbReference type="EMBL" id="MTL93997.1"/>
    </source>
</evidence>
<keyword evidence="5" id="KW-0720">Serine protease</keyword>